<keyword evidence="4" id="KW-0433">Leucine-rich repeat</keyword>
<dbReference type="Gene3D" id="3.80.10.10">
    <property type="entry name" value="Ribonuclease Inhibitor"/>
    <property type="match status" value="1"/>
</dbReference>
<dbReference type="AlphaFoldDB" id="A0A9Q1BL85"/>
<dbReference type="Proteomes" id="UP001152320">
    <property type="component" value="Chromosome 15"/>
</dbReference>
<evidence type="ECO:0000256" key="1">
    <source>
        <dbReference type="ARBA" id="ARBA00004496"/>
    </source>
</evidence>
<evidence type="ECO:0000256" key="2">
    <source>
        <dbReference type="ARBA" id="ARBA00014223"/>
    </source>
</evidence>
<sequence>MTSNTAEEQITPADPKIKYGPPLDYSFKSLTSFTDVQDEDPRKGTHKVQKTDEGRVVTMAIKFNNNTLTDMAGISDVISSMLFNPTVLSSVDLSFNDISKIGQEICMFPSLKFLYLHGNSIFQVQEVDKLATLPNLQDLTVHGNPIEEEKGYRQYVLSKLPGLKNLDFSVVTKADRKDAATWDKMYGKKRRGKKKKSQD</sequence>
<reference evidence="6" key="1">
    <citation type="submission" date="2021-10" db="EMBL/GenBank/DDBJ databases">
        <title>Tropical sea cucumber genome reveals ecological adaptation and Cuvierian tubules defense mechanism.</title>
        <authorList>
            <person name="Chen T."/>
        </authorList>
    </citation>
    <scope>NUCLEOTIDE SEQUENCE</scope>
    <source>
        <strain evidence="6">Nanhai2018</strain>
        <tissue evidence="6">Muscle</tissue>
    </source>
</reference>
<evidence type="ECO:0000313" key="7">
    <source>
        <dbReference type="Proteomes" id="UP001152320"/>
    </source>
</evidence>
<comment type="subcellular location">
    <subcellularLocation>
        <location evidence="1">Cytoplasm</location>
    </subcellularLocation>
</comment>
<protein>
    <recommendedName>
        <fullName evidence="2">Leucine-rich repeat-containing protein 51</fullName>
    </recommendedName>
</protein>
<dbReference type="PROSITE" id="PS51450">
    <property type="entry name" value="LRR"/>
    <property type="match status" value="1"/>
</dbReference>
<dbReference type="Pfam" id="PF14580">
    <property type="entry name" value="LRR_9"/>
    <property type="match status" value="1"/>
</dbReference>
<keyword evidence="7" id="KW-1185">Reference proteome</keyword>
<keyword evidence="5" id="KW-0677">Repeat</keyword>
<dbReference type="EMBL" id="JAIZAY010000015">
    <property type="protein sequence ID" value="KAJ8028675.1"/>
    <property type="molecule type" value="Genomic_DNA"/>
</dbReference>
<keyword evidence="3" id="KW-0963">Cytoplasm</keyword>
<evidence type="ECO:0000256" key="4">
    <source>
        <dbReference type="ARBA" id="ARBA00022614"/>
    </source>
</evidence>
<dbReference type="InterPro" id="IPR032675">
    <property type="entry name" value="LRR_dom_sf"/>
</dbReference>
<proteinExistence type="predicted"/>
<evidence type="ECO:0000313" key="6">
    <source>
        <dbReference type="EMBL" id="KAJ8028675.1"/>
    </source>
</evidence>
<dbReference type="PANTHER" id="PTHR46545">
    <property type="entry name" value="LEUCINE-RICH REPEAT-CONTAINING PROTEIN 51"/>
    <property type="match status" value="1"/>
</dbReference>
<dbReference type="SUPFAM" id="SSF52058">
    <property type="entry name" value="L domain-like"/>
    <property type="match status" value="1"/>
</dbReference>
<evidence type="ECO:0000256" key="3">
    <source>
        <dbReference type="ARBA" id="ARBA00022490"/>
    </source>
</evidence>
<organism evidence="6 7">
    <name type="scientific">Holothuria leucospilota</name>
    <name type="common">Black long sea cucumber</name>
    <name type="synonym">Mertensiothuria leucospilota</name>
    <dbReference type="NCBI Taxonomy" id="206669"/>
    <lineage>
        <taxon>Eukaryota</taxon>
        <taxon>Metazoa</taxon>
        <taxon>Echinodermata</taxon>
        <taxon>Eleutherozoa</taxon>
        <taxon>Echinozoa</taxon>
        <taxon>Holothuroidea</taxon>
        <taxon>Aspidochirotacea</taxon>
        <taxon>Aspidochirotida</taxon>
        <taxon>Holothuriidae</taxon>
        <taxon>Holothuria</taxon>
    </lineage>
</organism>
<dbReference type="PANTHER" id="PTHR46545:SF1">
    <property type="entry name" value="LEUCINE-RICH REPEAT-CONTAINING PROTEIN 51"/>
    <property type="match status" value="1"/>
</dbReference>
<dbReference type="InterPro" id="IPR001611">
    <property type="entry name" value="Leu-rich_rpt"/>
</dbReference>
<evidence type="ECO:0000256" key="5">
    <source>
        <dbReference type="ARBA" id="ARBA00022737"/>
    </source>
</evidence>
<dbReference type="GO" id="GO:0005737">
    <property type="term" value="C:cytoplasm"/>
    <property type="evidence" value="ECO:0007669"/>
    <property type="project" value="UniProtKB-SubCell"/>
</dbReference>
<comment type="caution">
    <text evidence="6">The sequence shown here is derived from an EMBL/GenBank/DDBJ whole genome shotgun (WGS) entry which is preliminary data.</text>
</comment>
<dbReference type="OrthoDB" id="676979at2759"/>
<accession>A0A9Q1BL85</accession>
<name>A0A9Q1BL85_HOLLE</name>
<gene>
    <name evidence="6" type="ORF">HOLleu_30982</name>
</gene>